<dbReference type="GO" id="GO:0009279">
    <property type="term" value="C:cell outer membrane"/>
    <property type="evidence" value="ECO:0007669"/>
    <property type="project" value="UniProtKB-SubCell"/>
</dbReference>
<comment type="similarity">
    <text evidence="2">Belongs to the TonB-dependent receptor family. Hemoglobin/haptoglobin binding protein subfamily.</text>
</comment>
<evidence type="ECO:0000259" key="14">
    <source>
        <dbReference type="Pfam" id="PF00593"/>
    </source>
</evidence>
<evidence type="ECO:0000259" key="15">
    <source>
        <dbReference type="Pfam" id="PF07715"/>
    </source>
</evidence>
<feature type="chain" id="PRO_5026002325" evidence="13">
    <location>
        <begin position="26"/>
        <end position="739"/>
    </location>
</feature>
<keyword evidence="3 11" id="KW-0813">Transport</keyword>
<organism evidence="16 17">
    <name type="scientific">Thiosulfatimonas sediminis</name>
    <dbReference type="NCBI Taxonomy" id="2675054"/>
    <lineage>
        <taxon>Bacteria</taxon>
        <taxon>Pseudomonadati</taxon>
        <taxon>Pseudomonadota</taxon>
        <taxon>Gammaproteobacteria</taxon>
        <taxon>Thiotrichales</taxon>
        <taxon>Piscirickettsiaceae</taxon>
        <taxon>Thiosulfatimonas</taxon>
    </lineage>
</organism>
<evidence type="ECO:0000256" key="5">
    <source>
        <dbReference type="ARBA" id="ARBA00022692"/>
    </source>
</evidence>
<reference evidence="17" key="1">
    <citation type="submission" date="2019-11" db="EMBL/GenBank/DDBJ databases">
        <title>Isolation and characterization of two novel species in the genus Thiomicrorhabdus.</title>
        <authorList>
            <person name="Mochizuki J."/>
            <person name="Kojima H."/>
            <person name="Fukui M."/>
        </authorList>
    </citation>
    <scope>NUCLEOTIDE SEQUENCE [LARGE SCALE GENOMIC DNA]</scope>
    <source>
        <strain evidence="17">aks77</strain>
    </source>
</reference>
<evidence type="ECO:0000256" key="11">
    <source>
        <dbReference type="PROSITE-ProRule" id="PRU01360"/>
    </source>
</evidence>
<evidence type="ECO:0000256" key="6">
    <source>
        <dbReference type="ARBA" id="ARBA00022729"/>
    </source>
</evidence>
<proteinExistence type="inferred from homology"/>
<dbReference type="Pfam" id="PF07715">
    <property type="entry name" value="Plug"/>
    <property type="match status" value="1"/>
</dbReference>
<dbReference type="InterPro" id="IPR000531">
    <property type="entry name" value="Beta-barrel_TonB"/>
</dbReference>
<dbReference type="EMBL" id="AP021889">
    <property type="protein sequence ID" value="BBP47029.1"/>
    <property type="molecule type" value="Genomic_DNA"/>
</dbReference>
<feature type="signal peptide" evidence="13">
    <location>
        <begin position="1"/>
        <end position="25"/>
    </location>
</feature>
<dbReference type="AlphaFoldDB" id="A0A6F8PY29"/>
<dbReference type="RefSeq" id="WP_173274106.1">
    <property type="nucleotide sequence ID" value="NZ_AP021889.1"/>
</dbReference>
<evidence type="ECO:0000256" key="4">
    <source>
        <dbReference type="ARBA" id="ARBA00022452"/>
    </source>
</evidence>
<dbReference type="Pfam" id="PF00593">
    <property type="entry name" value="TonB_dep_Rec_b-barrel"/>
    <property type="match status" value="1"/>
</dbReference>
<evidence type="ECO:0000256" key="3">
    <source>
        <dbReference type="ARBA" id="ARBA00022448"/>
    </source>
</evidence>
<protein>
    <submittedName>
        <fullName evidence="16">TonB-dependent receptor</fullName>
    </submittedName>
</protein>
<dbReference type="InterPro" id="IPR012910">
    <property type="entry name" value="Plug_dom"/>
</dbReference>
<dbReference type="Gene3D" id="2.40.170.20">
    <property type="entry name" value="TonB-dependent receptor, beta-barrel domain"/>
    <property type="match status" value="1"/>
</dbReference>
<evidence type="ECO:0000256" key="13">
    <source>
        <dbReference type="SAM" id="SignalP"/>
    </source>
</evidence>
<feature type="domain" description="TonB-dependent receptor plug" evidence="15">
    <location>
        <begin position="46"/>
        <end position="156"/>
    </location>
</feature>
<dbReference type="InterPro" id="IPR036942">
    <property type="entry name" value="Beta-barrel_TonB_sf"/>
</dbReference>
<dbReference type="CDD" id="cd01347">
    <property type="entry name" value="ligand_gated_channel"/>
    <property type="match status" value="1"/>
</dbReference>
<gene>
    <name evidence="16" type="ORF">THMIRHAS_24020</name>
</gene>
<keyword evidence="17" id="KW-1185">Reference proteome</keyword>
<evidence type="ECO:0000256" key="8">
    <source>
        <dbReference type="ARBA" id="ARBA00023136"/>
    </source>
</evidence>
<comment type="subcellular location">
    <subcellularLocation>
        <location evidence="1 11">Cell outer membrane</location>
        <topology evidence="1 11">Multi-pass membrane protein</topology>
    </subcellularLocation>
</comment>
<evidence type="ECO:0000256" key="7">
    <source>
        <dbReference type="ARBA" id="ARBA00023077"/>
    </source>
</evidence>
<keyword evidence="4 11" id="KW-1134">Transmembrane beta strand</keyword>
<keyword evidence="6 13" id="KW-0732">Signal</keyword>
<feature type="domain" description="TonB-dependent receptor-like beta-barrel" evidence="14">
    <location>
        <begin position="238"/>
        <end position="715"/>
    </location>
</feature>
<evidence type="ECO:0000313" key="17">
    <source>
        <dbReference type="Proteomes" id="UP000501726"/>
    </source>
</evidence>
<evidence type="ECO:0000256" key="9">
    <source>
        <dbReference type="ARBA" id="ARBA00023170"/>
    </source>
</evidence>
<dbReference type="PROSITE" id="PS52016">
    <property type="entry name" value="TONB_DEPENDENT_REC_3"/>
    <property type="match status" value="1"/>
</dbReference>
<keyword evidence="9 16" id="KW-0675">Receptor</keyword>
<dbReference type="PANTHER" id="PTHR30069">
    <property type="entry name" value="TONB-DEPENDENT OUTER MEMBRANE RECEPTOR"/>
    <property type="match status" value="1"/>
</dbReference>
<evidence type="ECO:0000256" key="1">
    <source>
        <dbReference type="ARBA" id="ARBA00004571"/>
    </source>
</evidence>
<dbReference type="InterPro" id="IPR039426">
    <property type="entry name" value="TonB-dep_rcpt-like"/>
</dbReference>
<evidence type="ECO:0000256" key="12">
    <source>
        <dbReference type="RuleBase" id="RU003357"/>
    </source>
</evidence>
<evidence type="ECO:0000256" key="2">
    <source>
        <dbReference type="ARBA" id="ARBA00008143"/>
    </source>
</evidence>
<accession>A0A6F8PY29</accession>
<evidence type="ECO:0000256" key="10">
    <source>
        <dbReference type="ARBA" id="ARBA00023237"/>
    </source>
</evidence>
<dbReference type="Gene3D" id="2.170.130.10">
    <property type="entry name" value="TonB-dependent receptor, plug domain"/>
    <property type="match status" value="1"/>
</dbReference>
<keyword evidence="5 11" id="KW-0812">Transmembrane</keyword>
<keyword evidence="7 12" id="KW-0798">TonB box</keyword>
<sequence>MGLQKQVFKLSLLTSALLAAQLAVAEDSTELKEVVISATKTEVEIFEAPAAVRLISQDEIESKNVASIGDAMTNVPGLSLAAPQLGQMGKGVGAGSFTFRGMDSSRTAVLVDGQSLTDGFSSKVDFRTIMIDDVERIEVVPGAFSSLYGSHAMGGVINVITKDSDEPETTLTLRKGFGDGSGEDIDFYHREKLDNGIGIVFGVGQKNRDGYEDELVVKTPSSTTAGTVPVTGGIATQTATGSDAFIVGDKGQTEWTQNNVTLKLDYDLDANSEVYGGISYSAFDTEQQNYNNYLRDENGNPILGSGLSIDGSNALSLAESDFVASTPLHQSEVRSFIGYKTLIDGNYDVKLELSKLDRDTWYNAKGSPATFYDGTGKYNASPSGSLDGLAQVSFAASENHYIVTGLSTRSSYLDREVWTLANYRNENSKEELIEGVEGDSISYAFFLQDEISVSDNLTLYAGGRYDYWSTQGSNYKTDSGAYENDFSSRSDSAFSPKLSAVYKLTQDVVLRASAGRSFRAPDNYELYGTLYCCGKYYLSNPDLKPETATTYEIGGDWLLNERVKLGATAYHTTIDDMIFGKVLSATEVQKDNAGKARVQGLELTAMNQLTDWLNLSLNYSLIDSEMLENAASPSTEGNVLAVTPERMWSAVFNAQQGDWSGMLQTRFIGKKQSSESNTGKVWGVYGSYGDYQMTDMKVAYQWSKQTKISLAVNNLFDIEAYEYYLLPGRNATLEMKVNF</sequence>
<dbReference type="Proteomes" id="UP000501726">
    <property type="component" value="Chromosome"/>
</dbReference>
<dbReference type="SUPFAM" id="SSF56935">
    <property type="entry name" value="Porins"/>
    <property type="match status" value="1"/>
</dbReference>
<evidence type="ECO:0000313" key="16">
    <source>
        <dbReference type="EMBL" id="BBP47029.1"/>
    </source>
</evidence>
<dbReference type="KEGG" id="tse:THMIRHAS_24020"/>
<dbReference type="PANTHER" id="PTHR30069:SF29">
    <property type="entry name" value="HEMOGLOBIN AND HEMOGLOBIN-HAPTOGLOBIN-BINDING PROTEIN 1-RELATED"/>
    <property type="match status" value="1"/>
</dbReference>
<dbReference type="GO" id="GO:0044718">
    <property type="term" value="P:siderophore transmembrane transport"/>
    <property type="evidence" value="ECO:0007669"/>
    <property type="project" value="TreeGrafter"/>
</dbReference>
<dbReference type="InterPro" id="IPR037066">
    <property type="entry name" value="Plug_dom_sf"/>
</dbReference>
<name>A0A6F8PY29_9GAMM</name>
<dbReference type="GO" id="GO:0015344">
    <property type="term" value="F:siderophore uptake transmembrane transporter activity"/>
    <property type="evidence" value="ECO:0007669"/>
    <property type="project" value="TreeGrafter"/>
</dbReference>
<keyword evidence="8 11" id="KW-0472">Membrane</keyword>
<keyword evidence="10 11" id="KW-0998">Cell outer membrane</keyword>